<evidence type="ECO:0000313" key="1">
    <source>
        <dbReference type="EMBL" id="MEF2965674.1"/>
    </source>
</evidence>
<comment type="caution">
    <text evidence="1">The sequence shown here is derived from an EMBL/GenBank/DDBJ whole genome shotgun (WGS) entry which is preliminary data.</text>
</comment>
<keyword evidence="2" id="KW-1185">Reference proteome</keyword>
<name>A0ABU7VPJ8_9BACL</name>
<evidence type="ECO:0000313" key="2">
    <source>
        <dbReference type="Proteomes" id="UP001306950"/>
    </source>
</evidence>
<reference evidence="1 2" key="1">
    <citation type="submission" date="2024-02" db="EMBL/GenBank/DDBJ databases">
        <title>A nitrogen-fixing paenibacillus bacterium.</title>
        <authorList>
            <person name="Zhang W.L."/>
            <person name="Chen S.F."/>
        </authorList>
    </citation>
    <scope>NUCLEOTIDE SEQUENCE [LARGE SCALE GENOMIC DNA]</scope>
    <source>
        <strain evidence="1 2">M1</strain>
    </source>
</reference>
<proteinExistence type="predicted"/>
<dbReference type="RefSeq" id="WP_331845907.1">
    <property type="nucleotide sequence ID" value="NZ_JAZHPZ010000003.1"/>
</dbReference>
<dbReference type="Proteomes" id="UP001306950">
    <property type="component" value="Unassembled WGS sequence"/>
</dbReference>
<sequence length="250" mass="28324">MDDDLFYPEINVELGPYGLSQGIEIEVYSSADSYFDWGKVRFTDRFQEQISVAKRDAAVVEIGYNGNLDEVFQGFVVSPYSGGSNQDEIVLKDAMVLLEDTLITNTFLDATPQEILSFCLGKAGISEARISSKIYAKKASVPIFRKNVISVIETVHSLWKIKEPFFFSSGVFYWGEQQEQDKIYEFEYAENIVSLEKFGGLWQLETVAAPFVRHSHLINVSHPKVSGQFAVKKVVFTTEVTGFIRTKIYF</sequence>
<protein>
    <submittedName>
        <fullName evidence="1">Serine/arginine repetitive matrix protein 2</fullName>
    </submittedName>
</protein>
<organism evidence="1 2">
    <name type="scientific">Paenibacillus haidiansis</name>
    <dbReference type="NCBI Taxonomy" id="1574488"/>
    <lineage>
        <taxon>Bacteria</taxon>
        <taxon>Bacillati</taxon>
        <taxon>Bacillota</taxon>
        <taxon>Bacilli</taxon>
        <taxon>Bacillales</taxon>
        <taxon>Paenibacillaceae</taxon>
        <taxon>Paenibacillus</taxon>
    </lineage>
</organism>
<dbReference type="EMBL" id="JAZHPZ010000003">
    <property type="protein sequence ID" value="MEF2965674.1"/>
    <property type="molecule type" value="Genomic_DNA"/>
</dbReference>
<accession>A0ABU7VPJ8</accession>
<gene>
    <name evidence="1" type="ORF">V3851_07515</name>
</gene>